<gene>
    <name evidence="7" type="ORF">D2E24_0931</name>
</gene>
<dbReference type="PANTHER" id="PTHR30520:SF6">
    <property type="entry name" value="FORMATE_NITRATE FAMILY TRANSPORTER (EUROFUNG)"/>
    <property type="match status" value="1"/>
</dbReference>
<evidence type="ECO:0000256" key="6">
    <source>
        <dbReference type="SAM" id="Phobius"/>
    </source>
</evidence>
<dbReference type="InterPro" id="IPR023271">
    <property type="entry name" value="Aquaporin-like"/>
</dbReference>
<feature type="transmembrane region" description="Helical" evidence="6">
    <location>
        <begin position="206"/>
        <end position="233"/>
    </location>
</feature>
<reference evidence="7 8" key="1">
    <citation type="submission" date="2018-09" db="EMBL/GenBank/DDBJ databases">
        <title>Characterization of the phylogenetic diversity of five novel species belonging to the genus Bifidobacterium.</title>
        <authorList>
            <person name="Lugli G.A."/>
            <person name="Duranti S."/>
            <person name="Milani C."/>
        </authorList>
    </citation>
    <scope>NUCLEOTIDE SEQUENCE [LARGE SCALE GENOMIC DNA]</scope>
    <source>
        <strain evidence="7 8">2033B</strain>
    </source>
</reference>
<accession>A0A430FUK7</accession>
<keyword evidence="4 6" id="KW-0472">Membrane</keyword>
<feature type="transmembrane region" description="Helical" evidence="6">
    <location>
        <begin position="122"/>
        <end position="146"/>
    </location>
</feature>
<dbReference type="InterPro" id="IPR024002">
    <property type="entry name" value="For/NO2_transpt_CS"/>
</dbReference>
<sequence>MTQHHDQHHDAAPAPAVNVNALTPVETEQAVETAGVAKTRLTGRRAFVSAMFAGAFVGFGALFFLIVTCDDAMTWGPKRFVGGLAFCMGLVLVLTCGAELFTGNSLMVSDLAARKVTWRQMLRNWLFVWLGNFAGALLLVALVALAGTMDLNGGAVGDLAVATAASKVTPGWGTLFVRGILCNILVCLAVRIGFAARSVADKVLGILLPIAGFVAMGFEHCVANMFFLPMGLVSAMMGYGADAAGAAALDVPAILYNLSAATLGNILGGSLFVALAYWYLNAKKPGSALGWGRR</sequence>
<feature type="transmembrane region" description="Helical" evidence="6">
    <location>
        <begin position="175"/>
        <end position="194"/>
    </location>
</feature>
<comment type="subcellular location">
    <subcellularLocation>
        <location evidence="1">Membrane</location>
        <topology evidence="1">Multi-pass membrane protein</topology>
    </subcellularLocation>
</comment>
<dbReference type="EMBL" id="QXGK01000007">
    <property type="protein sequence ID" value="RSX56986.1"/>
    <property type="molecule type" value="Genomic_DNA"/>
</dbReference>
<feature type="transmembrane region" description="Helical" evidence="6">
    <location>
        <begin position="80"/>
        <end position="101"/>
    </location>
</feature>
<dbReference type="GO" id="GO:0005886">
    <property type="term" value="C:plasma membrane"/>
    <property type="evidence" value="ECO:0007669"/>
    <property type="project" value="TreeGrafter"/>
</dbReference>
<dbReference type="Proteomes" id="UP000287470">
    <property type="component" value="Unassembled WGS sequence"/>
</dbReference>
<dbReference type="Gene3D" id="1.20.1080.10">
    <property type="entry name" value="Glycerol uptake facilitator protein"/>
    <property type="match status" value="1"/>
</dbReference>
<evidence type="ECO:0000256" key="5">
    <source>
        <dbReference type="ARBA" id="ARBA00049660"/>
    </source>
</evidence>
<keyword evidence="8" id="KW-1185">Reference proteome</keyword>
<evidence type="ECO:0000313" key="8">
    <source>
        <dbReference type="Proteomes" id="UP000287470"/>
    </source>
</evidence>
<comment type="similarity">
    <text evidence="5">Belongs to the FNT transporter (TC 1.A.16) family.</text>
</comment>
<proteinExistence type="inferred from homology"/>
<keyword evidence="2 6" id="KW-0812">Transmembrane</keyword>
<organism evidence="7 8">
    <name type="scientific">Bifidobacterium samirii</name>
    <dbReference type="NCBI Taxonomy" id="2306974"/>
    <lineage>
        <taxon>Bacteria</taxon>
        <taxon>Bacillati</taxon>
        <taxon>Actinomycetota</taxon>
        <taxon>Actinomycetes</taxon>
        <taxon>Bifidobacteriales</taxon>
        <taxon>Bifidobacteriaceae</taxon>
        <taxon>Bifidobacterium</taxon>
    </lineage>
</organism>
<feature type="transmembrane region" description="Helical" evidence="6">
    <location>
        <begin position="253"/>
        <end position="280"/>
    </location>
</feature>
<evidence type="ECO:0000256" key="3">
    <source>
        <dbReference type="ARBA" id="ARBA00022989"/>
    </source>
</evidence>
<name>A0A430FUK7_9BIFI</name>
<evidence type="ECO:0000256" key="2">
    <source>
        <dbReference type="ARBA" id="ARBA00022692"/>
    </source>
</evidence>
<dbReference type="Pfam" id="PF01226">
    <property type="entry name" value="Form_Nir_trans"/>
    <property type="match status" value="1"/>
</dbReference>
<dbReference type="InterPro" id="IPR000292">
    <property type="entry name" value="For/NO2_transpt"/>
</dbReference>
<dbReference type="OrthoDB" id="9786493at2"/>
<dbReference type="PROSITE" id="PS01006">
    <property type="entry name" value="FORMATE_NITRITE_TP_2"/>
    <property type="match status" value="1"/>
</dbReference>
<evidence type="ECO:0000256" key="1">
    <source>
        <dbReference type="ARBA" id="ARBA00004141"/>
    </source>
</evidence>
<evidence type="ECO:0000256" key="4">
    <source>
        <dbReference type="ARBA" id="ARBA00023136"/>
    </source>
</evidence>
<protein>
    <submittedName>
        <fullName evidence="7">Formate/nitrite transporter</fullName>
    </submittedName>
</protein>
<dbReference type="RefSeq" id="WP_125968188.1">
    <property type="nucleotide sequence ID" value="NZ_QXGK01000007.1"/>
</dbReference>
<comment type="caution">
    <text evidence="7">The sequence shown here is derived from an EMBL/GenBank/DDBJ whole genome shotgun (WGS) entry which is preliminary data.</text>
</comment>
<dbReference type="AlphaFoldDB" id="A0A430FUK7"/>
<dbReference type="PANTHER" id="PTHR30520">
    <property type="entry name" value="FORMATE TRANSPORTER-RELATED"/>
    <property type="match status" value="1"/>
</dbReference>
<dbReference type="GO" id="GO:0015499">
    <property type="term" value="F:formate transmembrane transporter activity"/>
    <property type="evidence" value="ECO:0007669"/>
    <property type="project" value="TreeGrafter"/>
</dbReference>
<evidence type="ECO:0000313" key="7">
    <source>
        <dbReference type="EMBL" id="RSX56986.1"/>
    </source>
</evidence>
<keyword evidence="3 6" id="KW-1133">Transmembrane helix</keyword>
<feature type="transmembrane region" description="Helical" evidence="6">
    <location>
        <begin position="46"/>
        <end position="68"/>
    </location>
</feature>